<dbReference type="InterPro" id="IPR036264">
    <property type="entry name" value="Bact_exopeptidase_dim_dom"/>
</dbReference>
<evidence type="ECO:0000313" key="6">
    <source>
        <dbReference type="Proteomes" id="UP000438699"/>
    </source>
</evidence>
<dbReference type="OrthoDB" id="9809784at2"/>
<dbReference type="NCBIfam" id="TIGR01883">
    <property type="entry name" value="PepT-like"/>
    <property type="match status" value="1"/>
</dbReference>
<keyword evidence="6" id="KW-1185">Reference proteome</keyword>
<evidence type="ECO:0000256" key="1">
    <source>
        <dbReference type="ARBA" id="ARBA00001947"/>
    </source>
</evidence>
<dbReference type="Proteomes" id="UP000438699">
    <property type="component" value="Unassembled WGS sequence"/>
</dbReference>
<dbReference type="PANTHER" id="PTHR42994">
    <property type="entry name" value="PEPTIDASE T"/>
    <property type="match status" value="1"/>
</dbReference>
<comment type="caution">
    <text evidence="5">The sequence shown here is derived from an EMBL/GenBank/DDBJ whole genome shotgun (WGS) entry which is preliminary data.</text>
</comment>
<dbReference type="InterPro" id="IPR011650">
    <property type="entry name" value="Peptidase_M20_dimer"/>
</dbReference>
<proteinExistence type="predicted"/>
<protein>
    <submittedName>
        <fullName evidence="5">M20/M25/M40 family metallo-hydrolase</fullName>
    </submittedName>
</protein>
<gene>
    <name evidence="5" type="ORF">F8A88_02185</name>
</gene>
<keyword evidence="3" id="KW-0862">Zinc</keyword>
<dbReference type="InterPro" id="IPR010162">
    <property type="entry name" value="PepT-like"/>
</dbReference>
<dbReference type="GO" id="GO:0016787">
    <property type="term" value="F:hydrolase activity"/>
    <property type="evidence" value="ECO:0007669"/>
    <property type="project" value="UniProtKB-KW"/>
</dbReference>
<dbReference type="Gene3D" id="3.40.630.10">
    <property type="entry name" value="Zn peptidases"/>
    <property type="match status" value="1"/>
</dbReference>
<accession>A0A6N6N6I7</accession>
<dbReference type="RefSeq" id="WP_151149413.1">
    <property type="nucleotide sequence ID" value="NZ_WAIE01000001.1"/>
</dbReference>
<reference evidence="5 6" key="1">
    <citation type="journal article" date="2017" name="Int. J. Syst. Evol. Microbiol.">
        <title>Desulfovibrio senegalensis sp. nov., a mesophilic sulfate reducer isolated from marine sediment.</title>
        <authorList>
            <person name="Thioye A."/>
            <person name="Gam Z.B.A."/>
            <person name="Mbengue M."/>
            <person name="Cayol J.L."/>
            <person name="Joseph-Bartoli M."/>
            <person name="Toure-Kane C."/>
            <person name="Labat M."/>
        </authorList>
    </citation>
    <scope>NUCLEOTIDE SEQUENCE [LARGE SCALE GENOMIC DNA]</scope>
    <source>
        <strain evidence="5 6">DSM 101509</strain>
    </source>
</reference>
<dbReference type="InterPro" id="IPR002933">
    <property type="entry name" value="Peptidase_M20"/>
</dbReference>
<comment type="cofactor">
    <cofactor evidence="1">
        <name>Zn(2+)</name>
        <dbReference type="ChEBI" id="CHEBI:29105"/>
    </cofactor>
</comment>
<dbReference type="PANTHER" id="PTHR42994:SF2">
    <property type="entry name" value="PEPTIDASE"/>
    <property type="match status" value="1"/>
</dbReference>
<evidence type="ECO:0000256" key="3">
    <source>
        <dbReference type="ARBA" id="ARBA00022833"/>
    </source>
</evidence>
<dbReference type="SUPFAM" id="SSF53187">
    <property type="entry name" value="Zn-dependent exopeptidases"/>
    <property type="match status" value="1"/>
</dbReference>
<dbReference type="EMBL" id="WAIE01000001">
    <property type="protein sequence ID" value="KAB1443095.1"/>
    <property type="molecule type" value="Genomic_DNA"/>
</dbReference>
<dbReference type="Pfam" id="PF07687">
    <property type="entry name" value="M20_dimer"/>
    <property type="match status" value="1"/>
</dbReference>
<dbReference type="Gene3D" id="3.30.70.360">
    <property type="match status" value="1"/>
</dbReference>
<evidence type="ECO:0000256" key="2">
    <source>
        <dbReference type="ARBA" id="ARBA00022801"/>
    </source>
</evidence>
<sequence>MLDPKRLLDNFLDMVKIDSPSFKESAMAEYLKDFAKKQGWEVRVDAAGQKAGSNTGNVIVRIPGNGPGEPMAFSAHMDCVPPCLGIEPVVEDGIVTSAGETILGSDDKAGIAAILEAALHMGEENAQHPDLFLLFTIAEESGMHGAKNLDPADLPVKNVVVTDSGGPIGTVTVKAPAKAGITVTCHGKPAHAGMEPEKGVSAIQLAADAIARMNLLRVDEETTANLGSISGGTVTNIVAETCSFTAEARSLDNAKLRWQLDHMHSCCEEAARKIGGTIDFDYEISYPALDVPEDDPLLQRAAACCKALDLPFAAVPCGGGSDANILHGKDYRVINISNGMTNVHTTSEKIAVQDIVDTARMIAEFMKSPQ</sequence>
<keyword evidence="2 5" id="KW-0378">Hydrolase</keyword>
<dbReference type="SUPFAM" id="SSF55031">
    <property type="entry name" value="Bacterial exopeptidase dimerisation domain"/>
    <property type="match status" value="1"/>
</dbReference>
<name>A0A6N6N6I7_9BACT</name>
<feature type="domain" description="Peptidase M20 dimerisation" evidence="4">
    <location>
        <begin position="179"/>
        <end position="273"/>
    </location>
</feature>
<evidence type="ECO:0000313" key="5">
    <source>
        <dbReference type="EMBL" id="KAB1443095.1"/>
    </source>
</evidence>
<organism evidence="5 6">
    <name type="scientific">Pseudodesulfovibrio senegalensis</name>
    <dbReference type="NCBI Taxonomy" id="1721087"/>
    <lineage>
        <taxon>Bacteria</taxon>
        <taxon>Pseudomonadati</taxon>
        <taxon>Thermodesulfobacteriota</taxon>
        <taxon>Desulfovibrionia</taxon>
        <taxon>Desulfovibrionales</taxon>
        <taxon>Desulfovibrionaceae</taxon>
    </lineage>
</organism>
<evidence type="ECO:0000259" key="4">
    <source>
        <dbReference type="Pfam" id="PF07687"/>
    </source>
</evidence>
<dbReference type="Pfam" id="PF01546">
    <property type="entry name" value="Peptidase_M20"/>
    <property type="match status" value="1"/>
</dbReference>
<dbReference type="AlphaFoldDB" id="A0A6N6N6I7"/>